<dbReference type="InterPro" id="IPR000873">
    <property type="entry name" value="AMP-dep_synth/lig_dom"/>
</dbReference>
<feature type="domain" description="AMP-dependent synthetase/ligase" evidence="8">
    <location>
        <begin position="144"/>
        <end position="544"/>
    </location>
</feature>
<organism evidence="9 10">
    <name type="scientific">Physcomitrium patens</name>
    <name type="common">Spreading-leaved earth moss</name>
    <name type="synonym">Physcomitrella patens</name>
    <dbReference type="NCBI Taxonomy" id="3218"/>
    <lineage>
        <taxon>Eukaryota</taxon>
        <taxon>Viridiplantae</taxon>
        <taxon>Streptophyta</taxon>
        <taxon>Embryophyta</taxon>
        <taxon>Bryophyta</taxon>
        <taxon>Bryophytina</taxon>
        <taxon>Bryopsida</taxon>
        <taxon>Funariidae</taxon>
        <taxon>Funariales</taxon>
        <taxon>Funariaceae</taxon>
        <taxon>Physcomitrium</taxon>
    </lineage>
</organism>
<dbReference type="PANTHER" id="PTHR43272">
    <property type="entry name" value="LONG-CHAIN-FATTY-ACID--COA LIGASE"/>
    <property type="match status" value="1"/>
</dbReference>
<comment type="catalytic activity">
    <reaction evidence="7">
        <text>a long-chain fatty acid + ATP + CoA = a long-chain fatty acyl-CoA + AMP + diphosphate</text>
        <dbReference type="Rhea" id="RHEA:15421"/>
        <dbReference type="ChEBI" id="CHEBI:30616"/>
        <dbReference type="ChEBI" id="CHEBI:33019"/>
        <dbReference type="ChEBI" id="CHEBI:57287"/>
        <dbReference type="ChEBI" id="CHEBI:57560"/>
        <dbReference type="ChEBI" id="CHEBI:83139"/>
        <dbReference type="ChEBI" id="CHEBI:456215"/>
        <dbReference type="EC" id="6.2.1.3"/>
    </reaction>
</comment>
<dbReference type="PANTHER" id="PTHR43272:SF33">
    <property type="entry name" value="AMP-BINDING DOMAIN-CONTAINING PROTEIN-RELATED"/>
    <property type="match status" value="1"/>
</dbReference>
<evidence type="ECO:0000313" key="10">
    <source>
        <dbReference type="Proteomes" id="UP000006727"/>
    </source>
</evidence>
<dbReference type="InterPro" id="IPR045311">
    <property type="entry name" value="LC-FACS_euk"/>
</dbReference>
<proteinExistence type="inferred from homology"/>
<accession>A0A7I4BJK5</accession>
<evidence type="ECO:0000259" key="8">
    <source>
        <dbReference type="Pfam" id="PF00501"/>
    </source>
</evidence>
<dbReference type="FunCoup" id="A0A7I4BJK5">
    <property type="interactions" value="2662"/>
</dbReference>
<dbReference type="CDD" id="cd05927">
    <property type="entry name" value="LC-FACS_euk"/>
    <property type="match status" value="1"/>
</dbReference>
<evidence type="ECO:0000256" key="5">
    <source>
        <dbReference type="ARBA" id="ARBA00022840"/>
    </source>
</evidence>
<dbReference type="GO" id="GO:0005524">
    <property type="term" value="F:ATP binding"/>
    <property type="evidence" value="ECO:0007669"/>
    <property type="project" value="UniProtKB-KW"/>
</dbReference>
<sequence length="729" mass="81111">MYRHPSVLGLHSRPTQFRDCDTKKPTEEWEMKAYPVVVETTKDRRLSFINAHLQMRASEEYLQPVSQPTIGECIMDEGFSVKLPEKLSTGKWNVHRSALSPLNLKDRWPEHPEIRTLHDNFMYAKAAFAENKCLGTRIQDDDTVGHYRWMTYGEVGNARTAIGSGLVQHGIPKGSRIGIYMINRVEWVISELACAAYSYVSVPLYDTLGTDAVTYIVNHAEIAAVFCTLDKIQNLLSYIAGLPSLRLIVVVGGAEKLLPSLPPQLGIEVVTYSQLKAQGIADHREFVASKPHDLATICYTSGTTGVPKGAMISHYNLIASAAGSSQITLFYPSDVHISYLPLAHIYERMNVLIMLHHGVAIGFYQGDILKLMDDMETLKPTILASTPWLYNRIYDKITGTIKASGGLREKLFNAAYNAKKHALEKGKSPSPIWDRLVFSKVKAALGGRVRIILSGASPISPDILEFLRICFGGFVSEGYGMTETSCLITGTQPGDYLYGHVGSPSPSCEVKLADVPEMEYTNYDKPYPRGEICVRGPTLFKGYYKDEVQTREIFDEDGWLHTGDIGCWLPGGRLKIIDRKKNIFKLAQGEYIAPEKIENVYLRSRFIAQCFIHGDSFNANLVAVAVIDPENLPAWANSRGIEHADDLKQLCDDPVVRAAVLADMDAVGREAKLRKFEFAKAVTLKVEPFTVENGLLTPTLKVKRPLAKAHFARAIAEMYAEIAAKEESQ</sequence>
<evidence type="ECO:0000256" key="1">
    <source>
        <dbReference type="ARBA" id="ARBA00006432"/>
    </source>
</evidence>
<keyword evidence="7" id="KW-0443">Lipid metabolism</keyword>
<dbReference type="Pfam" id="PF00501">
    <property type="entry name" value="AMP-binding"/>
    <property type="match status" value="1"/>
</dbReference>
<dbReference type="GO" id="GO:0016020">
    <property type="term" value="C:membrane"/>
    <property type="evidence" value="ECO:0000318"/>
    <property type="project" value="GO_Central"/>
</dbReference>
<keyword evidence="3 7" id="KW-0547">Nucleotide-binding</keyword>
<evidence type="ECO:0000313" key="9">
    <source>
        <dbReference type="EnsemblPlants" id="Pp3c18_21068V3.5"/>
    </source>
</evidence>
<name>A0A7I4BJK5_PHYPA</name>
<evidence type="ECO:0000256" key="7">
    <source>
        <dbReference type="RuleBase" id="RU369030"/>
    </source>
</evidence>
<evidence type="ECO:0000256" key="4">
    <source>
        <dbReference type="ARBA" id="ARBA00022832"/>
    </source>
</evidence>
<keyword evidence="2 7" id="KW-0436">Ligase</keyword>
<comment type="similarity">
    <text evidence="1 7">Belongs to the ATP-dependent AMP-binding enzyme family.</text>
</comment>
<reference evidence="9 10" key="1">
    <citation type="journal article" date="2008" name="Science">
        <title>The Physcomitrella genome reveals evolutionary insights into the conquest of land by plants.</title>
        <authorList>
            <person name="Rensing S."/>
            <person name="Lang D."/>
            <person name="Zimmer A."/>
            <person name="Terry A."/>
            <person name="Salamov A."/>
            <person name="Shapiro H."/>
            <person name="Nishiyama T."/>
            <person name="Perroud P.-F."/>
            <person name="Lindquist E."/>
            <person name="Kamisugi Y."/>
            <person name="Tanahashi T."/>
            <person name="Sakakibara K."/>
            <person name="Fujita T."/>
            <person name="Oishi K."/>
            <person name="Shin-I T."/>
            <person name="Kuroki Y."/>
            <person name="Toyoda A."/>
            <person name="Suzuki Y."/>
            <person name="Hashimoto A."/>
            <person name="Yamaguchi K."/>
            <person name="Sugano A."/>
            <person name="Kohara Y."/>
            <person name="Fujiyama A."/>
            <person name="Anterola A."/>
            <person name="Aoki S."/>
            <person name="Ashton N."/>
            <person name="Barbazuk W.B."/>
            <person name="Barker E."/>
            <person name="Bennetzen J."/>
            <person name="Bezanilla M."/>
            <person name="Blankenship R."/>
            <person name="Cho S.H."/>
            <person name="Dutcher S."/>
            <person name="Estelle M."/>
            <person name="Fawcett J.A."/>
            <person name="Gundlach H."/>
            <person name="Hanada K."/>
            <person name="Heyl A."/>
            <person name="Hicks K.A."/>
            <person name="Hugh J."/>
            <person name="Lohr M."/>
            <person name="Mayer K."/>
            <person name="Melkozernov A."/>
            <person name="Murata T."/>
            <person name="Nelson D."/>
            <person name="Pils B."/>
            <person name="Prigge M."/>
            <person name="Reiss B."/>
            <person name="Renner T."/>
            <person name="Rombauts S."/>
            <person name="Rushton P."/>
            <person name="Sanderfoot A."/>
            <person name="Schween G."/>
            <person name="Shiu S.-H."/>
            <person name="Stueber K."/>
            <person name="Theodoulou F.L."/>
            <person name="Tu H."/>
            <person name="Van de Peer Y."/>
            <person name="Verrier P.J."/>
            <person name="Waters E."/>
            <person name="Wood A."/>
            <person name="Yang L."/>
            <person name="Cove D."/>
            <person name="Cuming A."/>
            <person name="Hasebe M."/>
            <person name="Lucas S."/>
            <person name="Mishler D.B."/>
            <person name="Reski R."/>
            <person name="Grigoriev I."/>
            <person name="Quatrano R.S."/>
            <person name="Boore J.L."/>
        </authorList>
    </citation>
    <scope>NUCLEOTIDE SEQUENCE [LARGE SCALE GENOMIC DNA]</scope>
    <source>
        <strain evidence="9 10">cv. Gransden 2004</strain>
    </source>
</reference>
<dbReference type="AlphaFoldDB" id="A0A7I4BJK5"/>
<dbReference type="InParanoid" id="A0A7I4BJK5"/>
<evidence type="ECO:0000256" key="2">
    <source>
        <dbReference type="ARBA" id="ARBA00022598"/>
    </source>
</evidence>
<keyword evidence="10" id="KW-1185">Reference proteome</keyword>
<evidence type="ECO:0000256" key="6">
    <source>
        <dbReference type="ARBA" id="ARBA00026121"/>
    </source>
</evidence>
<reference evidence="9 10" key="2">
    <citation type="journal article" date="2018" name="Plant J.">
        <title>The Physcomitrella patens chromosome-scale assembly reveals moss genome structure and evolution.</title>
        <authorList>
            <person name="Lang D."/>
            <person name="Ullrich K.K."/>
            <person name="Murat F."/>
            <person name="Fuchs J."/>
            <person name="Jenkins J."/>
            <person name="Haas F.B."/>
            <person name="Piednoel M."/>
            <person name="Gundlach H."/>
            <person name="Van Bel M."/>
            <person name="Meyberg R."/>
            <person name="Vives C."/>
            <person name="Morata J."/>
            <person name="Symeonidi A."/>
            <person name="Hiss M."/>
            <person name="Muchero W."/>
            <person name="Kamisugi Y."/>
            <person name="Saleh O."/>
            <person name="Blanc G."/>
            <person name="Decker E.L."/>
            <person name="van Gessel N."/>
            <person name="Grimwood J."/>
            <person name="Hayes R.D."/>
            <person name="Graham S.W."/>
            <person name="Gunter L.E."/>
            <person name="McDaniel S.F."/>
            <person name="Hoernstein S.N.W."/>
            <person name="Larsson A."/>
            <person name="Li F.W."/>
            <person name="Perroud P.F."/>
            <person name="Phillips J."/>
            <person name="Ranjan P."/>
            <person name="Rokshar D.S."/>
            <person name="Rothfels C.J."/>
            <person name="Schneider L."/>
            <person name="Shu S."/>
            <person name="Stevenson D.W."/>
            <person name="Thummler F."/>
            <person name="Tillich M."/>
            <person name="Villarreal Aguilar J.C."/>
            <person name="Widiez T."/>
            <person name="Wong G.K."/>
            <person name="Wymore A."/>
            <person name="Zhang Y."/>
            <person name="Zimmer A.D."/>
            <person name="Quatrano R.S."/>
            <person name="Mayer K.F.X."/>
            <person name="Goodstein D."/>
            <person name="Casacuberta J.M."/>
            <person name="Vandepoele K."/>
            <person name="Reski R."/>
            <person name="Cuming A.C."/>
            <person name="Tuskan G.A."/>
            <person name="Maumus F."/>
            <person name="Salse J."/>
            <person name="Schmutz J."/>
            <person name="Rensing S.A."/>
        </authorList>
    </citation>
    <scope>NUCLEOTIDE SEQUENCE [LARGE SCALE GENOMIC DNA]</scope>
    <source>
        <strain evidence="9 10">cv. Gransden 2004</strain>
    </source>
</reference>
<dbReference type="InterPro" id="IPR020845">
    <property type="entry name" value="AMP-binding_CS"/>
</dbReference>
<dbReference type="Proteomes" id="UP000006727">
    <property type="component" value="Chromosome 18"/>
</dbReference>
<evidence type="ECO:0000256" key="3">
    <source>
        <dbReference type="ARBA" id="ARBA00022741"/>
    </source>
</evidence>
<reference evidence="9" key="3">
    <citation type="submission" date="2020-12" db="UniProtKB">
        <authorList>
            <consortium name="EnsemblPlants"/>
        </authorList>
    </citation>
    <scope>IDENTIFICATION</scope>
</reference>
<dbReference type="GO" id="GO:0004467">
    <property type="term" value="F:long-chain fatty acid-CoA ligase activity"/>
    <property type="evidence" value="ECO:0000318"/>
    <property type="project" value="GO_Central"/>
</dbReference>
<protein>
    <recommendedName>
        <fullName evidence="6 7">Long-chain-fatty-acid--CoA ligase</fullName>
        <ecNumber evidence="6 7">6.2.1.3</ecNumber>
    </recommendedName>
</protein>
<comment type="function">
    <text evidence="7">Catalyzes the conversion of long-chain fatty acids to their active form acyl-CoAs for both synthesis of cellular lipids, and degradation via beta-oxidation.</text>
</comment>
<dbReference type="PROSITE" id="PS00455">
    <property type="entry name" value="AMP_BINDING"/>
    <property type="match status" value="1"/>
</dbReference>
<dbReference type="EC" id="6.2.1.3" evidence="6 7"/>
<dbReference type="GO" id="GO:0005783">
    <property type="term" value="C:endoplasmic reticulum"/>
    <property type="evidence" value="ECO:0000318"/>
    <property type="project" value="GO_Central"/>
</dbReference>
<dbReference type="SUPFAM" id="SSF56801">
    <property type="entry name" value="Acetyl-CoA synthetase-like"/>
    <property type="match status" value="1"/>
</dbReference>
<keyword evidence="4 7" id="KW-0276">Fatty acid metabolism</keyword>
<keyword evidence="5 7" id="KW-0067">ATP-binding</keyword>
<gene>
    <name evidence="9" type="primary">LOC112295588</name>
</gene>
<dbReference type="EnsemblPlants" id="Pp3c18_21068V3.5">
    <property type="protein sequence ID" value="Pp3c18_21068V3.5"/>
    <property type="gene ID" value="Pp3c18_21068"/>
</dbReference>
<dbReference type="InterPro" id="IPR042099">
    <property type="entry name" value="ANL_N_sf"/>
</dbReference>
<dbReference type="EMBL" id="ABEU02000018">
    <property type="status" value="NOT_ANNOTATED_CDS"/>
    <property type="molecule type" value="Genomic_DNA"/>
</dbReference>
<dbReference type="Gramene" id="Pp3c18_21068V3.5">
    <property type="protein sequence ID" value="Pp3c18_21068V3.5"/>
    <property type="gene ID" value="Pp3c18_21068"/>
</dbReference>
<dbReference type="Gene3D" id="3.40.50.12780">
    <property type="entry name" value="N-terminal domain of ligase-like"/>
    <property type="match status" value="1"/>
</dbReference>